<sequence length="54" mass="5956">MLAANCSLAVRYNALGEDSSAEVGLEARAKLEARLRFLEEKGVSTLAEKYYSFL</sequence>
<reference evidence="1" key="1">
    <citation type="submission" date="2021-10" db="EMBL/GenBank/DDBJ databases">
        <title>Tropical sea cucumber genome reveals ecological adaptation and Cuvierian tubules defense mechanism.</title>
        <authorList>
            <person name="Chen T."/>
        </authorList>
    </citation>
    <scope>NUCLEOTIDE SEQUENCE</scope>
    <source>
        <strain evidence="1">Nanhai2018</strain>
        <tissue evidence="1">Muscle</tissue>
    </source>
</reference>
<dbReference type="Proteomes" id="UP001152320">
    <property type="component" value="Unassembled WGS sequence"/>
</dbReference>
<dbReference type="InterPro" id="IPR036070">
    <property type="entry name" value="Nop_dom_sf"/>
</dbReference>
<dbReference type="SUPFAM" id="SSF89124">
    <property type="entry name" value="Nop domain"/>
    <property type="match status" value="1"/>
</dbReference>
<comment type="caution">
    <text evidence="1">The sequence shown here is derived from an EMBL/GenBank/DDBJ whole genome shotgun (WGS) entry which is preliminary data.</text>
</comment>
<evidence type="ECO:0000313" key="2">
    <source>
        <dbReference type="Proteomes" id="UP001152320"/>
    </source>
</evidence>
<dbReference type="EMBL" id="JAIZAY010001390">
    <property type="protein sequence ID" value="KAJ8017600.1"/>
    <property type="molecule type" value="Genomic_DNA"/>
</dbReference>
<keyword evidence="2" id="KW-1185">Reference proteome</keyword>
<evidence type="ECO:0000313" key="1">
    <source>
        <dbReference type="EMBL" id="KAJ8017600.1"/>
    </source>
</evidence>
<organism evidence="1 2">
    <name type="scientific">Holothuria leucospilota</name>
    <name type="common">Black long sea cucumber</name>
    <name type="synonym">Mertensiothuria leucospilota</name>
    <dbReference type="NCBI Taxonomy" id="206669"/>
    <lineage>
        <taxon>Eukaryota</taxon>
        <taxon>Metazoa</taxon>
        <taxon>Echinodermata</taxon>
        <taxon>Eleutherozoa</taxon>
        <taxon>Echinozoa</taxon>
        <taxon>Holothuroidea</taxon>
        <taxon>Aspidochirotacea</taxon>
        <taxon>Aspidochirotida</taxon>
        <taxon>Holothuriidae</taxon>
        <taxon>Holothuria</taxon>
    </lineage>
</organism>
<proteinExistence type="predicted"/>
<accession>A0A9Q1B969</accession>
<gene>
    <name evidence="1" type="ORF">HOLleu_44882</name>
</gene>
<dbReference type="OrthoDB" id="6780543at2759"/>
<protein>
    <submittedName>
        <fullName evidence="1">Nucleolar protein 58</fullName>
    </submittedName>
</protein>
<dbReference type="AlphaFoldDB" id="A0A9Q1B969"/>
<name>A0A9Q1B969_HOLLE</name>